<organism evidence="11 12">
    <name type="scientific">Hoeflea poritis</name>
    <dbReference type="NCBI Taxonomy" id="2993659"/>
    <lineage>
        <taxon>Bacteria</taxon>
        <taxon>Pseudomonadati</taxon>
        <taxon>Pseudomonadota</taxon>
        <taxon>Alphaproteobacteria</taxon>
        <taxon>Hyphomicrobiales</taxon>
        <taxon>Rhizobiaceae</taxon>
        <taxon>Hoeflea</taxon>
    </lineage>
</organism>
<dbReference type="RefSeq" id="WP_271089556.1">
    <property type="nucleotide sequence ID" value="NZ_JAPJZH010000006.1"/>
</dbReference>
<dbReference type="PROSITE" id="PS50893">
    <property type="entry name" value="ABC_TRANSPORTER_2"/>
    <property type="match status" value="1"/>
</dbReference>
<feature type="transmembrane region" description="Helical" evidence="8">
    <location>
        <begin position="597"/>
        <end position="618"/>
    </location>
</feature>
<evidence type="ECO:0000256" key="8">
    <source>
        <dbReference type="SAM" id="Phobius"/>
    </source>
</evidence>
<feature type="transmembrane region" description="Helical" evidence="8">
    <location>
        <begin position="409"/>
        <end position="429"/>
    </location>
</feature>
<evidence type="ECO:0000256" key="4">
    <source>
        <dbReference type="ARBA" id="ARBA00022741"/>
    </source>
</evidence>
<keyword evidence="12" id="KW-1185">Reference proteome</keyword>
<dbReference type="SMART" id="SM00382">
    <property type="entry name" value="AAA"/>
    <property type="match status" value="1"/>
</dbReference>
<evidence type="ECO:0000259" key="9">
    <source>
        <dbReference type="PROSITE" id="PS50893"/>
    </source>
</evidence>
<evidence type="ECO:0000313" key="12">
    <source>
        <dbReference type="Proteomes" id="UP001148313"/>
    </source>
</evidence>
<dbReference type="Gene3D" id="3.40.50.300">
    <property type="entry name" value="P-loop containing nucleotide triphosphate hydrolases"/>
    <property type="match status" value="1"/>
</dbReference>
<dbReference type="NCBIfam" id="TIGR03797">
    <property type="entry name" value="NHLM_micro_ABC2"/>
    <property type="match status" value="1"/>
</dbReference>
<accession>A0ABT4VMF9</accession>
<dbReference type="InterPro" id="IPR027417">
    <property type="entry name" value="P-loop_NTPase"/>
</dbReference>
<sequence length="919" mass="98726">MTKLNENGNPTGLRTYVLTAETGDLLFGIEPGENCATGGLIVRGHADTSLVTLPLARLERETGITPALVNGINGWVDGLTAAMCACASPKPVMGEHLSRNRAVVAKPQNRYAPDGETLWIHGLDRFVYCDTVEVTPGVDVFPVSGNAWIMPETGGPLAIFTTRQVVDEGLLWPALAQFHSSVLKGIARGIDLNRADTLERQRRREQRDDELLGNAFSDALVVNRQAKSVAHELSSADDLTKAVAHLAAILNTGAPKGDISAGATDAPPRLSQLFASANLASRVVQLSGQWWKSAGAPMIAWTKTGQPLAMWSADRSGYSCFDPATGQTVRVDGRLAEEVSELARAVYPTLLKDRIGFRDLVKTGMRGSKRDLAFLLLFGVTGALVGLITPSVTAFLINSAIPQSAQRLVVEMSAVLVSVAIVVAIFQFLQATALLRMETIFEAQTQAALWHRLMHLPTSFFRRFNSGNLAMRAMGLSQMRMVLSQGVVTAALGGVFSSLNFVVMIVYGGWLTIAAVLITVLTVTVAVVANLLKLRQLRKAIAVQDNLAGLSAQVLATIKKLRVAGAENRIASKLISLHNQQRIHDYNARSIENVLRAFNIVIPLFASAVFFAVVEFLFNELPATGHFVAFTTAFGSFLVGITGMLNSVPLGLIAVVLFERLKPILDTQPETSAESLPPGELLGRIELNGVTSGYLEEGPAIINNVSLKIEPGQFVAIVGPSGSGKSTLLRLLLGFEQPQSGSVLYDGKDLFKLDIGAVRQQFGAVLQNAEVLGGTIFENIAGSRPLSMEAAWEAARKAGLDQTIKAMPMQMHTVLNDSGTISGGERQRLMLARALAGNPRILFMDEATSALDNATQAIVADSLARLDLTRVVIAHRLSTIKDADVILVMQNGSIVESGNAETLLKKGGLFSKFVERQRF</sequence>
<comment type="subcellular location">
    <subcellularLocation>
        <location evidence="1">Cell membrane</location>
        <topology evidence="1">Multi-pass membrane protein</topology>
    </subcellularLocation>
</comment>
<evidence type="ECO:0000256" key="3">
    <source>
        <dbReference type="ARBA" id="ARBA00022692"/>
    </source>
</evidence>
<dbReference type="Gene3D" id="1.20.1560.10">
    <property type="entry name" value="ABC transporter type 1, transmembrane domain"/>
    <property type="match status" value="1"/>
</dbReference>
<feature type="domain" description="ABC transmembrane type-1" evidence="10">
    <location>
        <begin position="373"/>
        <end position="649"/>
    </location>
</feature>
<comment type="caution">
    <text evidence="11">The sequence shown here is derived from an EMBL/GenBank/DDBJ whole genome shotgun (WGS) entry which is preliminary data.</text>
</comment>
<keyword evidence="6 8" id="KW-1133">Transmembrane helix</keyword>
<dbReference type="InterPro" id="IPR017871">
    <property type="entry name" value="ABC_transporter-like_CS"/>
</dbReference>
<dbReference type="InterPro" id="IPR022515">
    <property type="entry name" value="NHPM_micro_ABC2"/>
</dbReference>
<evidence type="ECO:0000313" key="11">
    <source>
        <dbReference type="EMBL" id="MDA4845864.1"/>
    </source>
</evidence>
<dbReference type="Proteomes" id="UP001148313">
    <property type="component" value="Unassembled WGS sequence"/>
</dbReference>
<dbReference type="SUPFAM" id="SSF90123">
    <property type="entry name" value="ABC transporter transmembrane region"/>
    <property type="match status" value="1"/>
</dbReference>
<reference evidence="11" key="1">
    <citation type="submission" date="2022-11" db="EMBL/GenBank/DDBJ databases">
        <title>Hoeflea poritis sp. nov., isolated from scleractinian coral Porites lutea.</title>
        <authorList>
            <person name="Zhang G."/>
            <person name="Wei Q."/>
            <person name="Cai L."/>
        </authorList>
    </citation>
    <scope>NUCLEOTIDE SEQUENCE</scope>
    <source>
        <strain evidence="11">E7-10</strain>
    </source>
</reference>
<evidence type="ECO:0000256" key="6">
    <source>
        <dbReference type="ARBA" id="ARBA00022989"/>
    </source>
</evidence>
<feature type="transmembrane region" description="Helical" evidence="8">
    <location>
        <begin position="481"/>
        <end position="507"/>
    </location>
</feature>
<dbReference type="InterPro" id="IPR003593">
    <property type="entry name" value="AAA+_ATPase"/>
</dbReference>
<dbReference type="PROSITE" id="PS50929">
    <property type="entry name" value="ABC_TM1F"/>
    <property type="match status" value="1"/>
</dbReference>
<dbReference type="InterPro" id="IPR003439">
    <property type="entry name" value="ABC_transporter-like_ATP-bd"/>
</dbReference>
<evidence type="ECO:0000259" key="10">
    <source>
        <dbReference type="PROSITE" id="PS50929"/>
    </source>
</evidence>
<evidence type="ECO:0000256" key="1">
    <source>
        <dbReference type="ARBA" id="ARBA00004651"/>
    </source>
</evidence>
<keyword evidence="4" id="KW-0547">Nucleotide-binding</keyword>
<keyword evidence="3 8" id="KW-0812">Transmembrane</keyword>
<evidence type="ECO:0000256" key="5">
    <source>
        <dbReference type="ARBA" id="ARBA00022840"/>
    </source>
</evidence>
<name>A0ABT4VMF9_9HYPH</name>
<dbReference type="InterPro" id="IPR036640">
    <property type="entry name" value="ABC1_TM_sf"/>
</dbReference>
<proteinExistence type="inferred from homology"/>
<dbReference type="Pfam" id="PF00005">
    <property type="entry name" value="ABC_tran"/>
    <property type="match status" value="1"/>
</dbReference>
<gene>
    <name evidence="11" type="ORF">OOZ53_10925</name>
</gene>
<feature type="transmembrane region" description="Helical" evidence="8">
    <location>
        <begin position="372"/>
        <end position="397"/>
    </location>
</feature>
<dbReference type="SUPFAM" id="SSF52540">
    <property type="entry name" value="P-loop containing nucleoside triphosphate hydrolases"/>
    <property type="match status" value="1"/>
</dbReference>
<evidence type="ECO:0000256" key="2">
    <source>
        <dbReference type="ARBA" id="ARBA00005417"/>
    </source>
</evidence>
<comment type="similarity">
    <text evidence="2">Belongs to the ABC transporter superfamily.</text>
</comment>
<dbReference type="PANTHER" id="PTHR24221">
    <property type="entry name" value="ATP-BINDING CASSETTE SUB-FAMILY B"/>
    <property type="match status" value="1"/>
</dbReference>
<dbReference type="PROSITE" id="PS00211">
    <property type="entry name" value="ABC_TRANSPORTER_1"/>
    <property type="match status" value="1"/>
</dbReference>
<evidence type="ECO:0000256" key="7">
    <source>
        <dbReference type="ARBA" id="ARBA00023136"/>
    </source>
</evidence>
<dbReference type="Pfam" id="PF00664">
    <property type="entry name" value="ABC_membrane"/>
    <property type="match status" value="1"/>
</dbReference>
<dbReference type="PANTHER" id="PTHR24221:SF654">
    <property type="entry name" value="ATP-BINDING CASSETTE SUB-FAMILY B MEMBER 6"/>
    <property type="match status" value="1"/>
</dbReference>
<keyword evidence="7 8" id="KW-0472">Membrane</keyword>
<dbReference type="InterPro" id="IPR039421">
    <property type="entry name" value="Type_1_exporter"/>
</dbReference>
<feature type="transmembrane region" description="Helical" evidence="8">
    <location>
        <begin position="513"/>
        <end position="532"/>
    </location>
</feature>
<protein>
    <submittedName>
        <fullName evidence="11">NHLP bacteriocin export ABC transporter permease/ATPase subunit</fullName>
    </submittedName>
</protein>
<dbReference type="EMBL" id="JAPJZH010000006">
    <property type="protein sequence ID" value="MDA4845864.1"/>
    <property type="molecule type" value="Genomic_DNA"/>
</dbReference>
<dbReference type="InterPro" id="IPR011527">
    <property type="entry name" value="ABC1_TM_dom"/>
</dbReference>
<feature type="transmembrane region" description="Helical" evidence="8">
    <location>
        <begin position="630"/>
        <end position="658"/>
    </location>
</feature>
<keyword evidence="5" id="KW-0067">ATP-binding</keyword>
<feature type="domain" description="ABC transporter" evidence="9">
    <location>
        <begin position="685"/>
        <end position="916"/>
    </location>
</feature>